<feature type="region of interest" description="Disordered" evidence="5">
    <location>
        <begin position="41"/>
        <end position="72"/>
    </location>
</feature>
<evidence type="ECO:0000313" key="8">
    <source>
        <dbReference type="EMBL" id="MFK4270684.1"/>
    </source>
</evidence>
<proteinExistence type="predicted"/>
<keyword evidence="2 4" id="KW-0472">Membrane</keyword>
<organism evidence="8 9">
    <name type="scientific">Streptomyces milbemycinicus</name>
    <dbReference type="NCBI Taxonomy" id="476552"/>
    <lineage>
        <taxon>Bacteria</taxon>
        <taxon>Bacillati</taxon>
        <taxon>Actinomycetota</taxon>
        <taxon>Actinomycetes</taxon>
        <taxon>Kitasatosporales</taxon>
        <taxon>Streptomycetaceae</taxon>
        <taxon>Streptomyces</taxon>
    </lineage>
</organism>
<feature type="compositionally biased region" description="Basic and acidic residues" evidence="5">
    <location>
        <begin position="1"/>
        <end position="18"/>
    </location>
</feature>
<gene>
    <name evidence="8" type="ORF">ACI2L5_38020</name>
</gene>
<dbReference type="EMBL" id="JBJDQH010000014">
    <property type="protein sequence ID" value="MFK4270684.1"/>
    <property type="molecule type" value="Genomic_DNA"/>
</dbReference>
<dbReference type="PANTHER" id="PTHR30329">
    <property type="entry name" value="STATOR ELEMENT OF FLAGELLAR MOTOR COMPLEX"/>
    <property type="match status" value="1"/>
</dbReference>
<evidence type="ECO:0000256" key="3">
    <source>
        <dbReference type="ARBA" id="ARBA00023237"/>
    </source>
</evidence>
<dbReference type="Pfam" id="PF00691">
    <property type="entry name" value="OmpA"/>
    <property type="match status" value="1"/>
</dbReference>
<feature type="signal peptide" evidence="6">
    <location>
        <begin position="1"/>
        <end position="45"/>
    </location>
</feature>
<dbReference type="PROSITE" id="PS51318">
    <property type="entry name" value="TAT"/>
    <property type="match status" value="1"/>
</dbReference>
<dbReference type="InterPro" id="IPR006664">
    <property type="entry name" value="OMP_bac"/>
</dbReference>
<protein>
    <submittedName>
        <fullName evidence="8">OmpA family protein</fullName>
    </submittedName>
</protein>
<dbReference type="Gene3D" id="3.30.1330.60">
    <property type="entry name" value="OmpA-like domain"/>
    <property type="match status" value="1"/>
</dbReference>
<dbReference type="PANTHER" id="PTHR30329:SF21">
    <property type="entry name" value="LIPOPROTEIN YIAD-RELATED"/>
    <property type="match status" value="1"/>
</dbReference>
<dbReference type="Proteomes" id="UP001620295">
    <property type="component" value="Unassembled WGS sequence"/>
</dbReference>
<dbReference type="PROSITE" id="PS51123">
    <property type="entry name" value="OMPA_2"/>
    <property type="match status" value="1"/>
</dbReference>
<evidence type="ECO:0000313" key="9">
    <source>
        <dbReference type="Proteomes" id="UP001620295"/>
    </source>
</evidence>
<accession>A0ABW8M0D2</accession>
<keyword evidence="6" id="KW-0732">Signal</keyword>
<reference evidence="8 9" key="1">
    <citation type="submission" date="2024-11" db="EMBL/GenBank/DDBJ databases">
        <title>The Natural Products Discovery Center: Release of the First 8490 Sequenced Strains for Exploring Actinobacteria Biosynthetic Diversity.</title>
        <authorList>
            <person name="Kalkreuter E."/>
            <person name="Kautsar S.A."/>
            <person name="Yang D."/>
            <person name="Bader C.D."/>
            <person name="Teijaro C.N."/>
            <person name="Fluegel L."/>
            <person name="Davis C.M."/>
            <person name="Simpson J.R."/>
            <person name="Lauterbach L."/>
            <person name="Steele A.D."/>
            <person name="Gui C."/>
            <person name="Meng S."/>
            <person name="Li G."/>
            <person name="Viehrig K."/>
            <person name="Ye F."/>
            <person name="Su P."/>
            <person name="Kiefer A.F."/>
            <person name="Nichols A."/>
            <person name="Cepeda A.J."/>
            <person name="Yan W."/>
            <person name="Fan B."/>
            <person name="Jiang Y."/>
            <person name="Adhikari A."/>
            <person name="Zheng C.-J."/>
            <person name="Schuster L."/>
            <person name="Cowan T.M."/>
            <person name="Smanski M.J."/>
            <person name="Chevrette M.G."/>
            <person name="De Carvalho L.P.S."/>
            <person name="Shen B."/>
        </authorList>
    </citation>
    <scope>NUCLEOTIDE SEQUENCE [LARGE SCALE GENOMIC DNA]</scope>
    <source>
        <strain evidence="8 9">NPDC020863</strain>
    </source>
</reference>
<dbReference type="SUPFAM" id="SSF103088">
    <property type="entry name" value="OmpA-like"/>
    <property type="match status" value="1"/>
</dbReference>
<keyword evidence="9" id="KW-1185">Reference proteome</keyword>
<comment type="subcellular location">
    <subcellularLocation>
        <location evidence="1">Cell outer membrane</location>
    </subcellularLocation>
</comment>
<evidence type="ECO:0000259" key="7">
    <source>
        <dbReference type="PROSITE" id="PS51123"/>
    </source>
</evidence>
<feature type="chain" id="PRO_5046992683" evidence="6">
    <location>
        <begin position="46"/>
        <end position="218"/>
    </location>
</feature>
<dbReference type="PRINTS" id="PR01023">
    <property type="entry name" value="NAFLGMOTY"/>
</dbReference>
<evidence type="ECO:0000256" key="6">
    <source>
        <dbReference type="SAM" id="SignalP"/>
    </source>
</evidence>
<keyword evidence="3" id="KW-0998">Cell outer membrane</keyword>
<dbReference type="RefSeq" id="WP_404748113.1">
    <property type="nucleotide sequence ID" value="NZ_JBJDQH010000014.1"/>
</dbReference>
<sequence>MTTLDDRRAHGNRPADRRARVRRGALLAALASTALLVTPAPAAHADSGPGAPADTTPPIKIDAKDPDLRLPGSAKLAPGRVLDIKSVVETDDGDERREDTNAKVKFALQAEVLFDKDSSKLGGEASARIRAIAQEIEKQNATSVRVFGFTDDLGSALHGLKLSKERANAVQHALSANLDSSVQYQIRGYGEQYPIADNSTEEGRKKNRRVEVSFARSG</sequence>
<dbReference type="InterPro" id="IPR006665">
    <property type="entry name" value="OmpA-like"/>
</dbReference>
<dbReference type="PRINTS" id="PR01021">
    <property type="entry name" value="OMPADOMAIN"/>
</dbReference>
<evidence type="ECO:0000256" key="1">
    <source>
        <dbReference type="ARBA" id="ARBA00004442"/>
    </source>
</evidence>
<evidence type="ECO:0000256" key="5">
    <source>
        <dbReference type="SAM" id="MobiDB-lite"/>
    </source>
</evidence>
<evidence type="ECO:0000256" key="4">
    <source>
        <dbReference type="PROSITE-ProRule" id="PRU00473"/>
    </source>
</evidence>
<dbReference type="InterPro" id="IPR036737">
    <property type="entry name" value="OmpA-like_sf"/>
</dbReference>
<dbReference type="CDD" id="cd07185">
    <property type="entry name" value="OmpA_C-like"/>
    <property type="match status" value="1"/>
</dbReference>
<dbReference type="InterPro" id="IPR006311">
    <property type="entry name" value="TAT_signal"/>
</dbReference>
<feature type="domain" description="OmpA-like" evidence="7">
    <location>
        <begin position="101"/>
        <end position="218"/>
    </location>
</feature>
<dbReference type="InterPro" id="IPR050330">
    <property type="entry name" value="Bact_OuterMem_StrucFunc"/>
</dbReference>
<feature type="region of interest" description="Disordered" evidence="5">
    <location>
        <begin position="195"/>
        <end position="218"/>
    </location>
</feature>
<name>A0ABW8M0D2_9ACTN</name>
<evidence type="ECO:0000256" key="2">
    <source>
        <dbReference type="ARBA" id="ARBA00023136"/>
    </source>
</evidence>
<comment type="caution">
    <text evidence="8">The sequence shown here is derived from an EMBL/GenBank/DDBJ whole genome shotgun (WGS) entry which is preliminary data.</text>
</comment>
<feature type="region of interest" description="Disordered" evidence="5">
    <location>
        <begin position="1"/>
        <end position="20"/>
    </location>
</feature>